<keyword evidence="1" id="KW-0472">Membrane</keyword>
<feature type="transmembrane region" description="Helical" evidence="1">
    <location>
        <begin position="71"/>
        <end position="94"/>
    </location>
</feature>
<name>A0A8D8W2M8_9HEMI</name>
<evidence type="ECO:0000313" key="2">
    <source>
        <dbReference type="EMBL" id="CAG6644807.1"/>
    </source>
</evidence>
<feature type="transmembrane region" description="Helical" evidence="1">
    <location>
        <begin position="21"/>
        <end position="39"/>
    </location>
</feature>
<evidence type="ECO:0000256" key="1">
    <source>
        <dbReference type="SAM" id="Phobius"/>
    </source>
</evidence>
<proteinExistence type="predicted"/>
<dbReference type="AlphaFoldDB" id="A0A8D8W2M8"/>
<feature type="transmembrane region" description="Helical" evidence="1">
    <location>
        <begin position="45"/>
        <end position="64"/>
    </location>
</feature>
<dbReference type="EMBL" id="HBUF01133631">
    <property type="protein sequence ID" value="CAG6644807.1"/>
    <property type="molecule type" value="Transcribed_RNA"/>
</dbReference>
<sequence length="107" mass="13126">MKNEKCTDSRRMQRFKKVYPFYYLTINNKLPFLFSVAHFPRLSLSLYFIVFGLFLSFFVFYLSFFFLSLSFFISLFLLIFSLSLFSISFFFYFINLRFFNFFIKSCC</sequence>
<keyword evidence="1" id="KW-1133">Transmembrane helix</keyword>
<accession>A0A8D8W2M8</accession>
<reference evidence="2" key="1">
    <citation type="submission" date="2021-05" db="EMBL/GenBank/DDBJ databases">
        <authorList>
            <person name="Alioto T."/>
            <person name="Alioto T."/>
            <person name="Gomez Garrido J."/>
        </authorList>
    </citation>
    <scope>NUCLEOTIDE SEQUENCE</scope>
</reference>
<protein>
    <submittedName>
        <fullName evidence="2">Uncharacterized protein</fullName>
    </submittedName>
</protein>
<organism evidence="2">
    <name type="scientific">Cacopsylla melanoneura</name>
    <dbReference type="NCBI Taxonomy" id="428564"/>
    <lineage>
        <taxon>Eukaryota</taxon>
        <taxon>Metazoa</taxon>
        <taxon>Ecdysozoa</taxon>
        <taxon>Arthropoda</taxon>
        <taxon>Hexapoda</taxon>
        <taxon>Insecta</taxon>
        <taxon>Pterygota</taxon>
        <taxon>Neoptera</taxon>
        <taxon>Paraneoptera</taxon>
        <taxon>Hemiptera</taxon>
        <taxon>Sternorrhyncha</taxon>
        <taxon>Psylloidea</taxon>
        <taxon>Psyllidae</taxon>
        <taxon>Psyllinae</taxon>
        <taxon>Cacopsylla</taxon>
    </lineage>
</organism>
<keyword evidence="1" id="KW-0812">Transmembrane</keyword>